<dbReference type="EMBL" id="CALSDN010000001">
    <property type="protein sequence ID" value="CAH6718896.1"/>
    <property type="molecule type" value="Genomic_DNA"/>
</dbReference>
<evidence type="ECO:0000313" key="2">
    <source>
        <dbReference type="Proteomes" id="UP001152531"/>
    </source>
</evidence>
<protein>
    <submittedName>
        <fullName evidence="1">Protein transport protein Sec22p</fullName>
    </submittedName>
</protein>
<sequence>MVKSTLIYRYDALPLCGSVDDNSDTSLNEQKKKCKILISRITPNSEPQATVESGNYSIHYIISQSIIYLCICDKTYPRKLAFSYLQEVSNEFNNSHGSAALSSNARPYGFSSFDNFLSKTKKIYQDQRAQSNLDKLNDELADVKRVMTKNIEDLLYRGDSLDKMSDLSSSLRNDSIKYRKKAQQINFEALLRQYAPIAGAALFMLFLIWYMFLR</sequence>
<name>A0ACA9Y248_9ASCO</name>
<proteinExistence type="predicted"/>
<reference evidence="1" key="1">
    <citation type="submission" date="2022-06" db="EMBL/GenBank/DDBJ databases">
        <authorList>
            <person name="Legras J.-L."/>
            <person name="Devillers H."/>
            <person name="Grondin C."/>
        </authorList>
    </citation>
    <scope>NUCLEOTIDE SEQUENCE</scope>
    <source>
        <strain evidence="1">CLIB 1444</strain>
    </source>
</reference>
<organism evidence="1 2">
    <name type="scientific">[Candida] jaroonii</name>
    <dbReference type="NCBI Taxonomy" id="467808"/>
    <lineage>
        <taxon>Eukaryota</taxon>
        <taxon>Fungi</taxon>
        <taxon>Dikarya</taxon>
        <taxon>Ascomycota</taxon>
        <taxon>Saccharomycotina</taxon>
        <taxon>Pichiomycetes</taxon>
        <taxon>Debaryomycetaceae</taxon>
        <taxon>Yamadazyma</taxon>
    </lineage>
</organism>
<gene>
    <name evidence="1" type="ORF">CLIB1444_01S16908</name>
</gene>
<dbReference type="Proteomes" id="UP001152531">
    <property type="component" value="Unassembled WGS sequence"/>
</dbReference>
<keyword evidence="2" id="KW-1185">Reference proteome</keyword>
<comment type="caution">
    <text evidence="1">The sequence shown here is derived from an EMBL/GenBank/DDBJ whole genome shotgun (WGS) entry which is preliminary data.</text>
</comment>
<evidence type="ECO:0000313" key="1">
    <source>
        <dbReference type="EMBL" id="CAH6718896.1"/>
    </source>
</evidence>
<accession>A0ACA9Y248</accession>